<dbReference type="EMBL" id="JACPUR010000037">
    <property type="protein sequence ID" value="MBI3128983.1"/>
    <property type="molecule type" value="Genomic_DNA"/>
</dbReference>
<accession>A0A932MPM1</accession>
<evidence type="ECO:0008006" key="4">
    <source>
        <dbReference type="Google" id="ProtNLM"/>
    </source>
</evidence>
<feature type="transmembrane region" description="Helical" evidence="1">
    <location>
        <begin position="78"/>
        <end position="99"/>
    </location>
</feature>
<evidence type="ECO:0000313" key="3">
    <source>
        <dbReference type="Proteomes" id="UP000782312"/>
    </source>
</evidence>
<protein>
    <recommendedName>
        <fullName evidence="4">ATP synthase subunit I</fullName>
    </recommendedName>
</protein>
<dbReference type="AlphaFoldDB" id="A0A932MPM1"/>
<keyword evidence="1" id="KW-1133">Transmembrane helix</keyword>
<gene>
    <name evidence="2" type="ORF">HYZ11_15360</name>
</gene>
<evidence type="ECO:0000313" key="2">
    <source>
        <dbReference type="EMBL" id="MBI3128983.1"/>
    </source>
</evidence>
<feature type="transmembrane region" description="Helical" evidence="1">
    <location>
        <begin position="105"/>
        <end position="126"/>
    </location>
</feature>
<feature type="transmembrane region" description="Helical" evidence="1">
    <location>
        <begin position="20"/>
        <end position="41"/>
    </location>
</feature>
<reference evidence="2" key="1">
    <citation type="submission" date="2020-07" db="EMBL/GenBank/DDBJ databases">
        <title>Huge and variable diversity of episymbiotic CPR bacteria and DPANN archaea in groundwater ecosystems.</title>
        <authorList>
            <person name="He C.Y."/>
            <person name="Keren R."/>
            <person name="Whittaker M."/>
            <person name="Farag I.F."/>
            <person name="Doudna J."/>
            <person name="Cate J.H.D."/>
            <person name="Banfield J.F."/>
        </authorList>
    </citation>
    <scope>NUCLEOTIDE SEQUENCE</scope>
    <source>
        <strain evidence="2">NC_groundwater_763_Ag_S-0.2um_68_21</strain>
    </source>
</reference>
<keyword evidence="1" id="KW-0812">Transmembrane</keyword>
<evidence type="ECO:0000256" key="1">
    <source>
        <dbReference type="SAM" id="Phobius"/>
    </source>
</evidence>
<comment type="caution">
    <text evidence="2">The sequence shown here is derived from an EMBL/GenBank/DDBJ whole genome shotgun (WGS) entry which is preliminary data.</text>
</comment>
<name>A0A932MPM1_UNCTE</name>
<proteinExistence type="predicted"/>
<keyword evidence="1" id="KW-0472">Membrane</keyword>
<sequence>MQPFPPLQEPQRVLRRIERLGWLVLGGSTLAAALFSASLALGLGLGGLLALGNFRCMDLYFARVFHRGASARVRWWHHALYAARFLGLMAAVTGAIVWLKASAVGVAAGLSVPLLAISLYGAAAALRGKPASAGI</sequence>
<organism evidence="2 3">
    <name type="scientific">Tectimicrobiota bacterium</name>
    <dbReference type="NCBI Taxonomy" id="2528274"/>
    <lineage>
        <taxon>Bacteria</taxon>
        <taxon>Pseudomonadati</taxon>
        <taxon>Nitrospinota/Tectimicrobiota group</taxon>
        <taxon>Candidatus Tectimicrobiota</taxon>
    </lineage>
</organism>
<dbReference type="Proteomes" id="UP000782312">
    <property type="component" value="Unassembled WGS sequence"/>
</dbReference>